<comment type="caution">
    <text evidence="7">The sequence shown here is derived from an EMBL/GenBank/DDBJ whole genome shotgun (WGS) entry which is preliminary data.</text>
</comment>
<evidence type="ECO:0000256" key="4">
    <source>
        <dbReference type="ARBA" id="ARBA00022840"/>
    </source>
</evidence>
<dbReference type="InterPro" id="IPR036599">
    <property type="entry name" value="DNA_ligase_N_sf"/>
</dbReference>
<evidence type="ECO:0000313" key="8">
    <source>
        <dbReference type="Proteomes" id="UP000279236"/>
    </source>
</evidence>
<keyword evidence="4" id="KW-0067">ATP-binding</keyword>
<keyword evidence="3" id="KW-0547">Nucleotide-binding</keyword>
<dbReference type="GeneID" id="39585322"/>
<dbReference type="GO" id="GO:0005634">
    <property type="term" value="C:nucleus"/>
    <property type="evidence" value="ECO:0007669"/>
    <property type="project" value="TreeGrafter"/>
</dbReference>
<dbReference type="GO" id="GO:0003910">
    <property type="term" value="F:DNA ligase (ATP) activity"/>
    <property type="evidence" value="ECO:0007669"/>
    <property type="project" value="InterPro"/>
</dbReference>
<dbReference type="GO" id="GO:0006310">
    <property type="term" value="P:DNA recombination"/>
    <property type="evidence" value="ECO:0007669"/>
    <property type="project" value="InterPro"/>
</dbReference>
<dbReference type="GO" id="GO:1903461">
    <property type="term" value="P:Okazaki fragment processing involved in mitotic DNA replication"/>
    <property type="evidence" value="ECO:0007669"/>
    <property type="project" value="TreeGrafter"/>
</dbReference>
<dbReference type="GO" id="GO:0003677">
    <property type="term" value="F:DNA binding"/>
    <property type="evidence" value="ECO:0007669"/>
    <property type="project" value="InterPro"/>
</dbReference>
<dbReference type="PANTHER" id="PTHR45674:SF12">
    <property type="entry name" value="ATP DEPENDENT DNA LIGASE DOMAIN-CONTAINING PROTEIN"/>
    <property type="match status" value="1"/>
</dbReference>
<dbReference type="InterPro" id="IPR012308">
    <property type="entry name" value="DNA_ligase_ATP-dep_N"/>
</dbReference>
<dbReference type="SUPFAM" id="SSF56091">
    <property type="entry name" value="DNA ligase/mRNA capping enzyme, catalytic domain"/>
    <property type="match status" value="1"/>
</dbReference>
<evidence type="ECO:0000313" key="7">
    <source>
        <dbReference type="EMBL" id="RSH88247.1"/>
    </source>
</evidence>
<name>A0A427YBA4_9TREE</name>
<evidence type="ECO:0000256" key="1">
    <source>
        <dbReference type="ARBA" id="ARBA00007572"/>
    </source>
</evidence>
<dbReference type="RefSeq" id="XP_028480455.1">
    <property type="nucleotide sequence ID" value="XM_028616598.1"/>
</dbReference>
<dbReference type="Gene3D" id="1.10.3260.10">
    <property type="entry name" value="DNA ligase, ATP-dependent, N-terminal domain"/>
    <property type="match status" value="1"/>
</dbReference>
<accession>A0A427YBA4</accession>
<dbReference type="AlphaFoldDB" id="A0A427YBA4"/>
<dbReference type="PANTHER" id="PTHR45674">
    <property type="entry name" value="DNA LIGASE 1/3 FAMILY MEMBER"/>
    <property type="match status" value="1"/>
</dbReference>
<dbReference type="GO" id="GO:0005524">
    <property type="term" value="F:ATP binding"/>
    <property type="evidence" value="ECO:0007669"/>
    <property type="project" value="UniProtKB-KW"/>
</dbReference>
<dbReference type="OrthoDB" id="2594834at2759"/>
<feature type="domain" description="ATP-dependent DNA ligase family profile" evidence="6">
    <location>
        <begin position="385"/>
        <end position="528"/>
    </location>
</feature>
<sequence>MDITFESFSELVYKLGHPPKSKTKFRPDGTGVPYPPEKVFLSWINHLPRPLPPHTGKHLFRLLFPHDGSRRRYGLKETRFAAELENALGLHGLGNWDSVSWKGGNGGTGCLGNVVESAMKKRLPQGTKSTLTLGELDRFLDELAAPSTFSQLSLEPMRPSAPPTILQRLFRDSSLSPLALSVLVQIILRDLRPLLYPLPPMPVRHPTALLRCKSTAAPQQLSLHVAMWCWDPAMARLYRDGKGNVDWCADMAESITKSPHSLIPMSSGPVVGINVQKGRSVSDALKPFFAQPGPASSSVFAEVKYDGYRAQIHVNVETNGPVITVFSKSKRRSTVERGNAHPIILEAEVIPFNEGDREGGRGSGIEEFWWLDAAGVTLDPGRPTPRSQDRHLCLAFFDILHLDGESLIDRTYEFRRRLLRKVVRPLHGFSMIAQATEIPLHAGRRKSEEGNSCSDLFFNAVPAPEKGLVLKGATSVYLDTKLPWVKLKKDYIPNLGDCVDLAVLGAGWDIDRARELRVFTTFYLGALTNRDEVHSRHAVPRFEILFRVSYGMSRDQLEVYNENLRLGRWANKPYDRDDPYKRRLIGLSWHYSIPKSMPPPSVLFEQPVCAEVMGAGFQRLPYGQQLYELRWPRLVKIFDMFERPWPQVSELRDAAHRSLGYSIPSVAPPSSPEDDSVRAMWRSKSTNTIDIPDLSLTPPQAPSTPTRHASAPGYIKMSPQTPKWRTPFTGLESSQTTREGDSAPASSKKATTRYCTTYSPSFVFSAAWRRGGDLWPTLPTAPQASVLTLPHSPGA</sequence>
<dbReference type="Pfam" id="PF01068">
    <property type="entry name" value="DNA_ligase_A_M"/>
    <property type="match status" value="1"/>
</dbReference>
<evidence type="ECO:0000256" key="3">
    <source>
        <dbReference type="ARBA" id="ARBA00022741"/>
    </source>
</evidence>
<dbReference type="Proteomes" id="UP000279236">
    <property type="component" value="Unassembled WGS sequence"/>
</dbReference>
<evidence type="ECO:0000256" key="5">
    <source>
        <dbReference type="SAM" id="MobiDB-lite"/>
    </source>
</evidence>
<dbReference type="InterPro" id="IPR012340">
    <property type="entry name" value="NA-bd_OB-fold"/>
</dbReference>
<protein>
    <recommendedName>
        <fullName evidence="6">ATP-dependent DNA ligase family profile domain-containing protein</fullName>
    </recommendedName>
</protein>
<dbReference type="InterPro" id="IPR012310">
    <property type="entry name" value="DNA_ligase_ATP-dep_cent"/>
</dbReference>
<dbReference type="GO" id="GO:0005739">
    <property type="term" value="C:mitochondrion"/>
    <property type="evidence" value="ECO:0007669"/>
    <property type="project" value="TreeGrafter"/>
</dbReference>
<dbReference type="PROSITE" id="PS50160">
    <property type="entry name" value="DNA_LIGASE_A3"/>
    <property type="match status" value="1"/>
</dbReference>
<dbReference type="Gene3D" id="3.30.470.30">
    <property type="entry name" value="DNA ligase/mRNA capping enzyme"/>
    <property type="match status" value="1"/>
</dbReference>
<keyword evidence="8" id="KW-1185">Reference proteome</keyword>
<dbReference type="GO" id="GO:0006281">
    <property type="term" value="P:DNA repair"/>
    <property type="evidence" value="ECO:0007669"/>
    <property type="project" value="InterPro"/>
</dbReference>
<dbReference type="Gene3D" id="2.40.50.140">
    <property type="entry name" value="Nucleic acid-binding proteins"/>
    <property type="match status" value="1"/>
</dbReference>
<feature type="region of interest" description="Disordered" evidence="5">
    <location>
        <begin position="689"/>
        <end position="750"/>
    </location>
</feature>
<dbReference type="STRING" id="105984.A0A427YBA4"/>
<organism evidence="7 8">
    <name type="scientific">Apiotrichum porosum</name>
    <dbReference type="NCBI Taxonomy" id="105984"/>
    <lineage>
        <taxon>Eukaryota</taxon>
        <taxon>Fungi</taxon>
        <taxon>Dikarya</taxon>
        <taxon>Basidiomycota</taxon>
        <taxon>Agaricomycotina</taxon>
        <taxon>Tremellomycetes</taxon>
        <taxon>Trichosporonales</taxon>
        <taxon>Trichosporonaceae</taxon>
        <taxon>Apiotrichum</taxon>
    </lineage>
</organism>
<evidence type="ECO:0000256" key="2">
    <source>
        <dbReference type="ARBA" id="ARBA00022598"/>
    </source>
</evidence>
<dbReference type="InterPro" id="IPR050191">
    <property type="entry name" value="ATP-dep_DNA_ligase"/>
</dbReference>
<keyword evidence="2" id="KW-0436">Ligase</keyword>
<comment type="similarity">
    <text evidence="1">Belongs to the ATP-dependent DNA ligase family.</text>
</comment>
<reference evidence="7 8" key="1">
    <citation type="submission" date="2018-11" db="EMBL/GenBank/DDBJ databases">
        <title>Genome sequence of Apiotrichum porosum DSM 27194.</title>
        <authorList>
            <person name="Aliyu H."/>
            <person name="Gorte O."/>
            <person name="Ochsenreither K."/>
        </authorList>
    </citation>
    <scope>NUCLEOTIDE SEQUENCE [LARGE SCALE GENOMIC DNA]</scope>
    <source>
        <strain evidence="7 8">DSM 27194</strain>
    </source>
</reference>
<dbReference type="Pfam" id="PF04675">
    <property type="entry name" value="DNA_ligase_A_N"/>
    <property type="match status" value="1"/>
</dbReference>
<evidence type="ECO:0000259" key="6">
    <source>
        <dbReference type="PROSITE" id="PS50160"/>
    </source>
</evidence>
<dbReference type="EMBL" id="RSCE01000001">
    <property type="protein sequence ID" value="RSH88247.1"/>
    <property type="molecule type" value="Genomic_DNA"/>
</dbReference>
<gene>
    <name evidence="7" type="ORF">EHS24_000779</name>
</gene>
<proteinExistence type="inferred from homology"/>